<keyword evidence="1" id="KW-0812">Transmembrane</keyword>
<dbReference type="Proteomes" id="UP000094378">
    <property type="component" value="Chromosome"/>
</dbReference>
<proteinExistence type="predicted"/>
<feature type="transmembrane region" description="Helical" evidence="1">
    <location>
        <begin position="98"/>
        <end position="127"/>
    </location>
</feature>
<protein>
    <recommendedName>
        <fullName evidence="4">ABC transporter permease</fullName>
    </recommendedName>
</protein>
<evidence type="ECO:0000256" key="1">
    <source>
        <dbReference type="SAM" id="Phobius"/>
    </source>
</evidence>
<feature type="transmembrane region" description="Helical" evidence="1">
    <location>
        <begin position="172"/>
        <end position="190"/>
    </location>
</feature>
<dbReference type="PROSITE" id="PS51257">
    <property type="entry name" value="PROKAR_LIPOPROTEIN"/>
    <property type="match status" value="1"/>
</dbReference>
<dbReference type="AlphaFoldDB" id="A0A1B3SLN1"/>
<gene>
    <name evidence="2" type="ORF">SHELI_v1c08850</name>
</gene>
<keyword evidence="1" id="KW-0472">Membrane</keyword>
<evidence type="ECO:0000313" key="3">
    <source>
        <dbReference type="Proteomes" id="UP000094378"/>
    </source>
</evidence>
<evidence type="ECO:0008006" key="4">
    <source>
        <dbReference type="Google" id="ProtNLM"/>
    </source>
</evidence>
<feature type="transmembrane region" description="Helical" evidence="1">
    <location>
        <begin position="51"/>
        <end position="77"/>
    </location>
</feature>
<reference evidence="2 3" key="1">
    <citation type="submission" date="2016-08" db="EMBL/GenBank/DDBJ databases">
        <title>Complete genome sequence of Spiroplasma helicoides TABS-2 (DSM 22551).</title>
        <authorList>
            <person name="Shen W.-Y."/>
            <person name="Lo W.-S."/>
            <person name="Lai Y.-C."/>
            <person name="Kuo C.-H."/>
        </authorList>
    </citation>
    <scope>NUCLEOTIDE SEQUENCE [LARGE SCALE GENOMIC DNA]</scope>
    <source>
        <strain evidence="2 3">TABS-2</strain>
    </source>
</reference>
<keyword evidence="3" id="KW-1185">Reference proteome</keyword>
<evidence type="ECO:0000313" key="2">
    <source>
        <dbReference type="EMBL" id="AOG60834.1"/>
    </source>
</evidence>
<feature type="transmembrane region" description="Helical" evidence="1">
    <location>
        <begin position="20"/>
        <end position="39"/>
    </location>
</feature>
<organism evidence="2 3">
    <name type="scientific">Spiroplasma helicoides</name>
    <dbReference type="NCBI Taxonomy" id="216938"/>
    <lineage>
        <taxon>Bacteria</taxon>
        <taxon>Bacillati</taxon>
        <taxon>Mycoplasmatota</taxon>
        <taxon>Mollicutes</taxon>
        <taxon>Entomoplasmatales</taxon>
        <taxon>Spiroplasmataceae</taxon>
        <taxon>Spiroplasma</taxon>
    </lineage>
</organism>
<feature type="transmembrane region" description="Helical" evidence="1">
    <location>
        <begin position="225"/>
        <end position="246"/>
    </location>
</feature>
<keyword evidence="1" id="KW-1133">Transmembrane helix</keyword>
<dbReference type="EMBL" id="CP017015">
    <property type="protein sequence ID" value="AOG60834.1"/>
    <property type="molecule type" value="Genomic_DNA"/>
</dbReference>
<accession>A0A1B3SLN1</accession>
<name>A0A1B3SLN1_9MOLU</name>
<dbReference type="KEGG" id="shj:SHELI_v1c08850"/>
<feature type="transmembrane region" description="Helical" evidence="1">
    <location>
        <begin position="139"/>
        <end position="165"/>
    </location>
</feature>
<dbReference type="RefSeq" id="WP_069117080.1">
    <property type="nucleotide sequence ID" value="NZ_CP017015.1"/>
</dbReference>
<sequence>MFKKQKFNFLYLVFFQIKKYWLLFLVTTFFACLTIVSALSMSIDEQDAYDFVYHNVLTTNMIITFVMMSVQSYYLFFKNLKRKKYQIFLLTHMTKSSLFFTNYFVLALMNLVHLILNIIICSIYVNINFFGDVVDLGKIIIELIIIWFIVFSLTILGICFLYLLAEVYNHHIFWYIVIVFAFCILHQVLLRQLQSKKLNSVSWFSYLSPYGILNIDDLKTWSIRLIIPIIISITSLVGTTFFAKYLNSKLNY</sequence>
<dbReference type="STRING" id="216938.SHELI_v1c08850"/>
<dbReference type="OrthoDB" id="9875872at2"/>